<dbReference type="PATRIC" id="fig|1324352.5.peg.955"/>
<organism evidence="2 3">
    <name type="scientific">Chryseobacterium gallinarum</name>
    <dbReference type="NCBI Taxonomy" id="1324352"/>
    <lineage>
        <taxon>Bacteria</taxon>
        <taxon>Pseudomonadati</taxon>
        <taxon>Bacteroidota</taxon>
        <taxon>Flavobacteriia</taxon>
        <taxon>Flavobacteriales</taxon>
        <taxon>Weeksellaceae</taxon>
        <taxon>Chryseobacterium group</taxon>
        <taxon>Chryseobacterium</taxon>
    </lineage>
</organism>
<evidence type="ECO:0000256" key="1">
    <source>
        <dbReference type="SAM" id="Phobius"/>
    </source>
</evidence>
<protein>
    <submittedName>
        <fullName evidence="2">Uncharacterized protein</fullName>
    </submittedName>
</protein>
<dbReference type="Gene3D" id="2.60.120.40">
    <property type="match status" value="1"/>
</dbReference>
<sequence length="335" mass="35476">MKITVELNEWYIDDYRFLKILNTFLIMRKSLFFVALLAGVYGINAQTGNVGINTPSPASTLTVNGSFAATYKTVTASGTVGADDYYMAYNGTGIGTLTLPAAVSGAGNFAGRTYHFKNTGPGILTIAASGGELIDNQNGPGVSSIDIPSGYYAFLVSKGTLSGTTWELVLFSSSNSMPSVSQTYLFSSAQQNAVKQNCIATTGSAWVKTEIKYPQGMSINTANGVDLSTGRFTAPTEGYYMVYGSAQFDNSEVAGQPAFAWCVLYLVKNFATTPNNQLVQNYHTNPGIFASGIVSAVVHLNAGETVSMASAAQLNNLGAQYQVTATSIYGYKIAN</sequence>
<gene>
    <name evidence="2" type="ORF">OK18_04445</name>
</gene>
<dbReference type="EMBL" id="CP009928">
    <property type="protein sequence ID" value="AKK71982.1"/>
    <property type="molecule type" value="Genomic_DNA"/>
</dbReference>
<dbReference type="SUPFAM" id="SSF49842">
    <property type="entry name" value="TNF-like"/>
    <property type="match status" value="1"/>
</dbReference>
<dbReference type="STRING" id="1324352.OK18_04445"/>
<dbReference type="Proteomes" id="UP000035213">
    <property type="component" value="Chromosome"/>
</dbReference>
<keyword evidence="1" id="KW-1133">Transmembrane helix</keyword>
<feature type="transmembrane region" description="Helical" evidence="1">
    <location>
        <begin position="20"/>
        <end position="43"/>
    </location>
</feature>
<evidence type="ECO:0000313" key="2">
    <source>
        <dbReference type="EMBL" id="AKK71982.1"/>
    </source>
</evidence>
<proteinExistence type="predicted"/>
<keyword evidence="1" id="KW-0472">Membrane</keyword>
<name>A0A0G3M4K6_CHRGL</name>
<reference evidence="2 3" key="1">
    <citation type="submission" date="2014-11" db="EMBL/GenBank/DDBJ databases">
        <authorList>
            <person name="Park G.-S."/>
            <person name="Hong S.-J."/>
            <person name="Jung B.K."/>
            <person name="Khan A.R."/>
            <person name="Kwak Y."/>
            <person name="Shin J.-H."/>
        </authorList>
    </citation>
    <scope>NUCLEOTIDE SEQUENCE [LARGE SCALE GENOMIC DNA]</scope>
    <source>
        <strain evidence="2 3">DSM 27622</strain>
    </source>
</reference>
<keyword evidence="1" id="KW-0812">Transmembrane</keyword>
<dbReference type="InterPro" id="IPR008983">
    <property type="entry name" value="Tumour_necrosis_fac-like_dom"/>
</dbReference>
<accession>A0A0G3M4K6</accession>
<dbReference type="KEGG" id="cgn:OK18_04445"/>
<evidence type="ECO:0000313" key="3">
    <source>
        <dbReference type="Proteomes" id="UP000035213"/>
    </source>
</evidence>
<dbReference type="AlphaFoldDB" id="A0A0G3M4K6"/>